<evidence type="ECO:0000313" key="3">
    <source>
        <dbReference type="Proteomes" id="UP000886750"/>
    </source>
</evidence>
<dbReference type="GO" id="GO:0016746">
    <property type="term" value="F:acyltransferase activity"/>
    <property type="evidence" value="ECO:0007669"/>
    <property type="project" value="UniProtKB-KW"/>
</dbReference>
<organism evidence="2 3">
    <name type="scientific">Candidatus Borkfalkia excrementigallinarum</name>
    <dbReference type="NCBI Taxonomy" id="2838506"/>
    <lineage>
        <taxon>Bacteria</taxon>
        <taxon>Bacillati</taxon>
        <taxon>Bacillota</taxon>
        <taxon>Clostridia</taxon>
        <taxon>Christensenellales</taxon>
        <taxon>Christensenellaceae</taxon>
        <taxon>Candidatus Borkfalkia</taxon>
    </lineage>
</organism>
<dbReference type="InterPro" id="IPR002123">
    <property type="entry name" value="Plipid/glycerol_acylTrfase"/>
</dbReference>
<reference evidence="2" key="2">
    <citation type="submission" date="2021-04" db="EMBL/GenBank/DDBJ databases">
        <authorList>
            <person name="Gilroy R."/>
        </authorList>
    </citation>
    <scope>NUCLEOTIDE SEQUENCE</scope>
    <source>
        <strain evidence="2">1345</strain>
    </source>
</reference>
<comment type="caution">
    <text evidence="2">The sequence shown here is derived from an EMBL/GenBank/DDBJ whole genome shotgun (WGS) entry which is preliminary data.</text>
</comment>
<evidence type="ECO:0000313" key="2">
    <source>
        <dbReference type="EMBL" id="HIY97197.1"/>
    </source>
</evidence>
<dbReference type="CDD" id="cd07989">
    <property type="entry name" value="LPLAT_AGPAT-like"/>
    <property type="match status" value="1"/>
</dbReference>
<keyword evidence="2" id="KW-0012">Acyltransferase</keyword>
<sequence>MKKSKKKKWVKKRHAAVFAFLRFAMAPLLWLKYHYRAEKAPIKKGPCIILTNHQATMDPFFTSKAFKFPIYFFASDDLFNLKVSPLIEYLAAPIPKSKSVADLKAVAISLRVLREGGAVGITPEGNRTLSGKLWEMSDSVAKLVKTAKVPLVLFNLCGGYGTDPRWGRKIRRGTKYVGRVKRILYPEEYADMSDEELFRIIVENLDVDDTLSGERYKSRYRAEYIERALYMCPVCGSVGTIRSHGTKFCCTHCKTEAEYTEDLKISPPIAGYTRIYEWFEWERKEIVQKLLGGESISDGGILFRDSLKLQKKVELPGDTVSMDKTELRITGNGADSHYPLADIDAITAVGKKKFNFYYKGKILQVKGGDRFCAIKYVHAFDGLRSAAKEEETK</sequence>
<accession>A0A9D1ZW07</accession>
<dbReference type="EMBL" id="DXCQ01000054">
    <property type="protein sequence ID" value="HIY97197.1"/>
    <property type="molecule type" value="Genomic_DNA"/>
</dbReference>
<keyword evidence="2" id="KW-0808">Transferase</keyword>
<gene>
    <name evidence="2" type="ORF">H9729_05860</name>
</gene>
<dbReference type="Proteomes" id="UP000886750">
    <property type="component" value="Unassembled WGS sequence"/>
</dbReference>
<proteinExistence type="predicted"/>
<evidence type="ECO:0000259" key="1">
    <source>
        <dbReference type="SMART" id="SM00563"/>
    </source>
</evidence>
<dbReference type="Pfam" id="PF01553">
    <property type="entry name" value="Acyltransferase"/>
    <property type="match status" value="1"/>
</dbReference>
<name>A0A9D1ZW07_9FIRM</name>
<protein>
    <submittedName>
        <fullName evidence="2">1-acyl-sn-glycerol-3-phosphate acyltransferase</fullName>
    </submittedName>
</protein>
<dbReference type="SMART" id="SM00563">
    <property type="entry name" value="PlsC"/>
    <property type="match status" value="1"/>
</dbReference>
<feature type="domain" description="Phospholipid/glycerol acyltransferase" evidence="1">
    <location>
        <begin position="47"/>
        <end position="156"/>
    </location>
</feature>
<dbReference type="AlphaFoldDB" id="A0A9D1ZW07"/>
<dbReference type="SUPFAM" id="SSF69593">
    <property type="entry name" value="Glycerol-3-phosphate (1)-acyltransferase"/>
    <property type="match status" value="1"/>
</dbReference>
<reference evidence="2" key="1">
    <citation type="journal article" date="2021" name="PeerJ">
        <title>Extensive microbial diversity within the chicken gut microbiome revealed by metagenomics and culture.</title>
        <authorList>
            <person name="Gilroy R."/>
            <person name="Ravi A."/>
            <person name="Getino M."/>
            <person name="Pursley I."/>
            <person name="Horton D.L."/>
            <person name="Alikhan N.F."/>
            <person name="Baker D."/>
            <person name="Gharbi K."/>
            <person name="Hall N."/>
            <person name="Watson M."/>
            <person name="Adriaenssens E.M."/>
            <person name="Foster-Nyarko E."/>
            <person name="Jarju S."/>
            <person name="Secka A."/>
            <person name="Antonio M."/>
            <person name="Oren A."/>
            <person name="Chaudhuri R.R."/>
            <person name="La Ragione R."/>
            <person name="Hildebrand F."/>
            <person name="Pallen M.J."/>
        </authorList>
    </citation>
    <scope>NUCLEOTIDE SEQUENCE</scope>
    <source>
        <strain evidence="2">1345</strain>
    </source>
</reference>